<dbReference type="Pfam" id="PF10670">
    <property type="entry name" value="DUF4198"/>
    <property type="match status" value="1"/>
</dbReference>
<proteinExistence type="predicted"/>
<organism evidence="2">
    <name type="scientific">Chlorobium phaeobacteroides (strain BS1)</name>
    <dbReference type="NCBI Taxonomy" id="331678"/>
    <lineage>
        <taxon>Bacteria</taxon>
        <taxon>Pseudomonadati</taxon>
        <taxon>Chlorobiota</taxon>
        <taxon>Chlorobiia</taxon>
        <taxon>Chlorobiales</taxon>
        <taxon>Chlorobiaceae</taxon>
        <taxon>Chlorobium/Pelodictyon group</taxon>
        <taxon>Chlorobium</taxon>
    </lineage>
</organism>
<gene>
    <name evidence="2" type="ordered locus">Cphamn1_1134</name>
</gene>
<accession>B3EQN9</accession>
<dbReference type="KEGG" id="cpb:Cphamn1_1134"/>
<dbReference type="STRING" id="331678.Cphamn1_1134"/>
<dbReference type="InterPro" id="IPR019613">
    <property type="entry name" value="DUF4198"/>
</dbReference>
<dbReference type="OrthoDB" id="9780723at2"/>
<feature type="signal peptide" evidence="1">
    <location>
        <begin position="1"/>
        <end position="28"/>
    </location>
</feature>
<name>B3EQN9_CHLPB</name>
<evidence type="ECO:0000256" key="1">
    <source>
        <dbReference type="SAM" id="SignalP"/>
    </source>
</evidence>
<protein>
    <recommendedName>
        <fullName evidence="3">Nickel transport complex, NikM subunit, transmembrane</fullName>
    </recommendedName>
</protein>
<dbReference type="EMBL" id="CP001101">
    <property type="protein sequence ID" value="ACE04072.1"/>
    <property type="molecule type" value="Genomic_DNA"/>
</dbReference>
<evidence type="ECO:0000313" key="2">
    <source>
        <dbReference type="EMBL" id="ACE04072.1"/>
    </source>
</evidence>
<feature type="chain" id="PRO_5002788017" description="Nickel transport complex, NikM subunit, transmembrane" evidence="1">
    <location>
        <begin position="29"/>
        <end position="267"/>
    </location>
</feature>
<evidence type="ECO:0008006" key="3">
    <source>
        <dbReference type="Google" id="ProtNLM"/>
    </source>
</evidence>
<sequence length="267" mass="29680">MRSVTSLRKSLTIALLAALSLIPAGSYAHFGMVIPSHDIVEKQEDASLFVNIMFAHPFEGQSMNMEKPVRAGVLSNGKKILFTDELKPLDLRMYADTKPSRAWRGHYTIARPGDHIFFMEPKPYWEPAEDSYIVHYTKVIVNAFGKEIGWDEEVGMKTEIIPLTRPYALYAGNVFQGVVNVDGKPAPFTEVEIEYFNRGGKSKAPAGPFVTQVVKADANGVFTCALPKAGWWGFAALSTDSRTILRDGKPKPVEIGAVLWIKAEDFR</sequence>
<dbReference type="eggNOG" id="COG5266">
    <property type="taxonomic scope" value="Bacteria"/>
</dbReference>
<keyword evidence="1" id="KW-0732">Signal</keyword>
<dbReference type="AlphaFoldDB" id="B3EQN9"/>
<reference evidence="2" key="1">
    <citation type="submission" date="2008-06" db="EMBL/GenBank/DDBJ databases">
        <title>Complete sequence of Chlorobium phaeobacteroides BS1.</title>
        <authorList>
            <consortium name="US DOE Joint Genome Institute"/>
            <person name="Lucas S."/>
            <person name="Copeland A."/>
            <person name="Lapidus A."/>
            <person name="Glavina del Rio T."/>
            <person name="Dalin E."/>
            <person name="Tice H."/>
            <person name="Bruce D."/>
            <person name="Goodwin L."/>
            <person name="Pitluck S."/>
            <person name="Schmutz J."/>
            <person name="Larimer F."/>
            <person name="Land M."/>
            <person name="Hauser L."/>
            <person name="Kyrpides N."/>
            <person name="Ovchinnikova G."/>
            <person name="Li T."/>
            <person name="Liu Z."/>
            <person name="Zhao F."/>
            <person name="Overmann J."/>
            <person name="Bryant D.A."/>
            <person name="Richardson P."/>
        </authorList>
    </citation>
    <scope>NUCLEOTIDE SEQUENCE [LARGE SCALE GENOMIC DNA]</scope>
    <source>
        <strain evidence="2">BS1</strain>
    </source>
</reference>
<dbReference type="HOGENOM" id="CLU_058596_1_1_10"/>